<dbReference type="PANTHER" id="PTHR13593:SF113">
    <property type="entry name" value="SI:DKEY-266F7.9"/>
    <property type="match status" value="1"/>
</dbReference>
<evidence type="ECO:0000313" key="3">
    <source>
        <dbReference type="Proteomes" id="UP001165136"/>
    </source>
</evidence>
<dbReference type="GO" id="GO:0006629">
    <property type="term" value="P:lipid metabolic process"/>
    <property type="evidence" value="ECO:0007669"/>
    <property type="project" value="InterPro"/>
</dbReference>
<feature type="signal peptide" evidence="1">
    <location>
        <begin position="1"/>
        <end position="28"/>
    </location>
</feature>
<feature type="chain" id="PRO_5040895311" evidence="1">
    <location>
        <begin position="29"/>
        <end position="471"/>
    </location>
</feature>
<dbReference type="GO" id="GO:0008081">
    <property type="term" value="F:phosphoric diester hydrolase activity"/>
    <property type="evidence" value="ECO:0007669"/>
    <property type="project" value="InterPro"/>
</dbReference>
<keyword evidence="3" id="KW-1185">Reference proteome</keyword>
<comment type="caution">
    <text evidence="2">The sequence shown here is derived from an EMBL/GenBank/DDBJ whole genome shotgun (WGS) entry which is preliminary data.</text>
</comment>
<accession>A0A9W6R6F6</accession>
<dbReference type="EMBL" id="BSTI01000011">
    <property type="protein sequence ID" value="GLY68412.1"/>
    <property type="molecule type" value="Genomic_DNA"/>
</dbReference>
<dbReference type="Gene3D" id="3.20.20.190">
    <property type="entry name" value="Phosphatidylinositol (PI) phosphodiesterase"/>
    <property type="match status" value="1"/>
</dbReference>
<name>A0A9W6R6F6_9PSEU</name>
<dbReference type="SUPFAM" id="SSF51695">
    <property type="entry name" value="PLC-like phosphodiesterases"/>
    <property type="match status" value="1"/>
</dbReference>
<keyword evidence="1" id="KW-0732">Signal</keyword>
<dbReference type="InterPro" id="IPR051057">
    <property type="entry name" value="PI-PLC_domain"/>
</dbReference>
<sequence>MNRLAMRFFAPLAVSGLLAAGTVSPAAAATTFTNAIFQATHNSYSGNLDAQRGSIRYQLDHGIRFIELDIQDNDYSTVGDYRIGHNSAGDLVDHSGGNPSSNLLRDWLAQVAAWSNANPTHAPLVVMLDIKDNLTDNANYAAGNLAALNDELRAAFGGSLMEARNYVTGSTVDSMRGKVVTLLSGDSTTRAGYQRDLGYHPAIAMNNNGQIVEVHDSGAGALWYWTGTYGADGRVNWLRHGRYDSGTTPAVALNDNGDLVEVHQSQSATTLWYHVGHLGADGEISFSASHQYDNGVAPSIAFTGTSTLREVHRSPSTGLNWQWTGSLSTTGQTVAWTNNARTSDQRYPTSTASAGGHQVTVYTQADGATPSQTLRDSTDQVTGQRIAYRQRAFVEYQDGDNAELRQGALFYAAPASDTAFLTAARANGFLARGWQFDSAGDATNPLVNYPATDYPYQSWYQSLLSQSGAVQ</sequence>
<protein>
    <submittedName>
        <fullName evidence="2">Uncharacterized protein</fullName>
    </submittedName>
</protein>
<evidence type="ECO:0000256" key="1">
    <source>
        <dbReference type="SAM" id="SignalP"/>
    </source>
</evidence>
<dbReference type="PANTHER" id="PTHR13593">
    <property type="match status" value="1"/>
</dbReference>
<dbReference type="AlphaFoldDB" id="A0A9W6R6F6"/>
<dbReference type="PROSITE" id="PS50007">
    <property type="entry name" value="PIPLC_X_DOMAIN"/>
    <property type="match status" value="1"/>
</dbReference>
<organism evidence="2 3">
    <name type="scientific">Amycolatopsis taiwanensis</name>
    <dbReference type="NCBI Taxonomy" id="342230"/>
    <lineage>
        <taxon>Bacteria</taxon>
        <taxon>Bacillati</taxon>
        <taxon>Actinomycetota</taxon>
        <taxon>Actinomycetes</taxon>
        <taxon>Pseudonocardiales</taxon>
        <taxon>Pseudonocardiaceae</taxon>
        <taxon>Amycolatopsis</taxon>
    </lineage>
</organism>
<proteinExistence type="predicted"/>
<evidence type="ECO:0000313" key="2">
    <source>
        <dbReference type="EMBL" id="GLY68412.1"/>
    </source>
</evidence>
<reference evidence="2" key="1">
    <citation type="submission" date="2023-03" db="EMBL/GenBank/DDBJ databases">
        <title>Amycolatopsis taiwanensis NBRC 103393.</title>
        <authorList>
            <person name="Ichikawa N."/>
            <person name="Sato H."/>
            <person name="Tonouchi N."/>
        </authorList>
    </citation>
    <scope>NUCLEOTIDE SEQUENCE</scope>
    <source>
        <strain evidence="2">NBRC 103393</strain>
    </source>
</reference>
<gene>
    <name evidence="2" type="ORF">Atai01_50310</name>
</gene>
<dbReference type="InterPro" id="IPR017946">
    <property type="entry name" value="PLC-like_Pdiesterase_TIM-brl"/>
</dbReference>
<dbReference type="Proteomes" id="UP001165136">
    <property type="component" value="Unassembled WGS sequence"/>
</dbReference>